<dbReference type="PANTHER" id="PTHR33284:SF1">
    <property type="entry name" value="RIBOSOMAL PROTEIN L25_GLN-TRNA SYNTHETASE, ANTI-CODON-BINDING DOMAIN-CONTAINING PROTEIN"/>
    <property type="match status" value="1"/>
</dbReference>
<feature type="compositionally biased region" description="Acidic residues" evidence="6">
    <location>
        <begin position="195"/>
        <end position="208"/>
    </location>
</feature>
<dbReference type="NCBIfam" id="NF004128">
    <property type="entry name" value="PRK05618.1-2"/>
    <property type="match status" value="1"/>
</dbReference>
<dbReference type="Pfam" id="PF01386">
    <property type="entry name" value="Ribosomal_L25p"/>
    <property type="match status" value="1"/>
</dbReference>
<dbReference type="InterPro" id="IPR001021">
    <property type="entry name" value="Ribosomal_bL25_long"/>
</dbReference>
<dbReference type="InterPro" id="IPR037121">
    <property type="entry name" value="Ribosomal_bL25_C"/>
</dbReference>
<dbReference type="Proteomes" id="UP000199527">
    <property type="component" value="Unassembled WGS sequence"/>
</dbReference>
<evidence type="ECO:0000256" key="6">
    <source>
        <dbReference type="SAM" id="MobiDB-lite"/>
    </source>
</evidence>
<protein>
    <recommendedName>
        <fullName evidence="5">Large ribosomal subunit protein bL25</fullName>
    </recommendedName>
    <alternativeName>
        <fullName evidence="5">General stress protein CTC</fullName>
    </alternativeName>
</protein>
<comment type="subunit">
    <text evidence="5">Part of the 50S ribosomal subunit; part of the 5S rRNA/L5/L18/L25 subcomplex. Contacts the 5S rRNA. Binds to the 5S rRNA independently of L5 and L18.</text>
</comment>
<dbReference type="NCBIfam" id="TIGR00731">
    <property type="entry name" value="bL25_bact_ctc"/>
    <property type="match status" value="1"/>
</dbReference>
<keyword evidence="2 5" id="KW-0694">RNA-binding</keyword>
<evidence type="ECO:0000256" key="4">
    <source>
        <dbReference type="ARBA" id="ARBA00023274"/>
    </source>
</evidence>
<dbReference type="InterPro" id="IPR011035">
    <property type="entry name" value="Ribosomal_bL25/Gln-tRNA_synth"/>
</dbReference>
<dbReference type="PANTHER" id="PTHR33284">
    <property type="entry name" value="RIBOSOMAL PROTEIN L25/GLN-TRNA SYNTHETASE, ANTI-CODON-BINDING DOMAIN-CONTAINING PROTEIN"/>
    <property type="match status" value="1"/>
</dbReference>
<proteinExistence type="inferred from homology"/>
<evidence type="ECO:0000313" key="10">
    <source>
        <dbReference type="Proteomes" id="UP000199527"/>
    </source>
</evidence>
<dbReference type="Gene3D" id="2.40.240.10">
    <property type="entry name" value="Ribosomal Protein L25, Chain P"/>
    <property type="match status" value="1"/>
</dbReference>
<dbReference type="Gene3D" id="2.170.120.20">
    <property type="entry name" value="Ribosomal protein L25, beta domain"/>
    <property type="match status" value="1"/>
</dbReference>
<dbReference type="NCBIfam" id="NF004130">
    <property type="entry name" value="PRK05618.1-5"/>
    <property type="match status" value="1"/>
</dbReference>
<dbReference type="RefSeq" id="WP_090364293.1">
    <property type="nucleotide sequence ID" value="NZ_FNEM01000004.1"/>
</dbReference>
<dbReference type="AlphaFoldDB" id="A0A1G8QJ06"/>
<keyword evidence="10" id="KW-1185">Reference proteome</keyword>
<evidence type="ECO:0000256" key="2">
    <source>
        <dbReference type="ARBA" id="ARBA00022884"/>
    </source>
</evidence>
<dbReference type="SUPFAM" id="SSF50715">
    <property type="entry name" value="Ribosomal protein L25-like"/>
    <property type="match status" value="1"/>
</dbReference>
<evidence type="ECO:0000259" key="7">
    <source>
        <dbReference type="Pfam" id="PF01386"/>
    </source>
</evidence>
<dbReference type="CDD" id="cd00495">
    <property type="entry name" value="Ribosomal_L25_TL5_CTC"/>
    <property type="match status" value="1"/>
</dbReference>
<name>A0A1G8QJ06_9GAMM</name>
<keyword evidence="4 5" id="KW-0687">Ribonucleoprotein</keyword>
<dbReference type="FunFam" id="2.40.240.10:FF:000002">
    <property type="entry name" value="50S ribosomal protein L25"/>
    <property type="match status" value="1"/>
</dbReference>
<dbReference type="GO" id="GO:0006412">
    <property type="term" value="P:translation"/>
    <property type="evidence" value="ECO:0007669"/>
    <property type="project" value="UniProtKB-UniRule"/>
</dbReference>
<dbReference type="InterPro" id="IPR020055">
    <property type="entry name" value="Ribosomal_bL25_short"/>
</dbReference>
<sequence length="208" mass="22837">MSELTLDAQLRPHHGTGASRRLRHQGDVPGIVYGGNEDNVSITLSHNQLMKAQEQESFYSQVINLKLDGKSVPVIVKALQRHPYKPKVMHIDLMRINRNEPINAMVPIHFVNEESAVGVKAGGSVSHHLTELELRSLPADLPEFIEVDTQHLGTGETLHLSDITLPAGVESVTLAKGEDYNVSVVTIQPPRGGEEDSDEQGESQEDSE</sequence>
<evidence type="ECO:0000313" key="9">
    <source>
        <dbReference type="EMBL" id="SDJ04648.1"/>
    </source>
</evidence>
<dbReference type="InterPro" id="IPR020056">
    <property type="entry name" value="Rbsml_bL25/Gln-tRNA_synth_N"/>
</dbReference>
<dbReference type="NCBIfam" id="NF004612">
    <property type="entry name" value="PRK05943.1"/>
    <property type="match status" value="1"/>
</dbReference>
<dbReference type="InterPro" id="IPR020057">
    <property type="entry name" value="Ribosomal_bL25_b-dom"/>
</dbReference>
<dbReference type="InterPro" id="IPR029751">
    <property type="entry name" value="Ribosomal_L25_dom"/>
</dbReference>
<keyword evidence="1 5" id="KW-0699">rRNA-binding</keyword>
<dbReference type="HAMAP" id="MF_01334">
    <property type="entry name" value="Ribosomal_bL25_CTC"/>
    <property type="match status" value="1"/>
</dbReference>
<dbReference type="EMBL" id="FNEM01000004">
    <property type="protein sequence ID" value="SDJ04648.1"/>
    <property type="molecule type" value="Genomic_DNA"/>
</dbReference>
<evidence type="ECO:0000256" key="1">
    <source>
        <dbReference type="ARBA" id="ARBA00022730"/>
    </source>
</evidence>
<feature type="domain" description="Large ribosomal subunit protein bL25 L25" evidence="7">
    <location>
        <begin position="6"/>
        <end position="93"/>
    </location>
</feature>
<comment type="similarity">
    <text evidence="5">Belongs to the bacterial ribosomal protein bL25 family. CTC subfamily.</text>
</comment>
<dbReference type="HAMAP" id="MF_01336">
    <property type="entry name" value="Ribosomal_bL25"/>
    <property type="match status" value="1"/>
</dbReference>
<dbReference type="GO" id="GO:0008097">
    <property type="term" value="F:5S rRNA binding"/>
    <property type="evidence" value="ECO:0007669"/>
    <property type="project" value="InterPro"/>
</dbReference>
<accession>A0A1G8QJ06</accession>
<dbReference type="GO" id="GO:0003735">
    <property type="term" value="F:structural constituent of ribosome"/>
    <property type="evidence" value="ECO:0007669"/>
    <property type="project" value="InterPro"/>
</dbReference>
<evidence type="ECO:0000256" key="3">
    <source>
        <dbReference type="ARBA" id="ARBA00022980"/>
    </source>
</evidence>
<evidence type="ECO:0000256" key="5">
    <source>
        <dbReference type="HAMAP-Rule" id="MF_01334"/>
    </source>
</evidence>
<dbReference type="GO" id="GO:0022625">
    <property type="term" value="C:cytosolic large ribosomal subunit"/>
    <property type="evidence" value="ECO:0007669"/>
    <property type="project" value="TreeGrafter"/>
</dbReference>
<dbReference type="Pfam" id="PF14693">
    <property type="entry name" value="Ribosomal_TL5_C"/>
    <property type="match status" value="1"/>
</dbReference>
<comment type="function">
    <text evidence="5">This is one of the proteins that binds to the 5S RNA in the ribosome where it forms part of the central protuberance.</text>
</comment>
<keyword evidence="3 5" id="KW-0689">Ribosomal protein</keyword>
<evidence type="ECO:0000259" key="8">
    <source>
        <dbReference type="Pfam" id="PF14693"/>
    </source>
</evidence>
<organism evidence="9 10">
    <name type="scientific">Ferrimonas sediminum</name>
    <dbReference type="NCBI Taxonomy" id="718193"/>
    <lineage>
        <taxon>Bacteria</taxon>
        <taxon>Pseudomonadati</taxon>
        <taxon>Pseudomonadota</taxon>
        <taxon>Gammaproteobacteria</taxon>
        <taxon>Alteromonadales</taxon>
        <taxon>Ferrimonadaceae</taxon>
        <taxon>Ferrimonas</taxon>
    </lineage>
</organism>
<gene>
    <name evidence="5" type="primary">rplY</name>
    <name evidence="5" type="synonym">ctc</name>
    <name evidence="9" type="ORF">SAMN04488540_104313</name>
</gene>
<reference evidence="10" key="1">
    <citation type="submission" date="2016-10" db="EMBL/GenBank/DDBJ databases">
        <authorList>
            <person name="Varghese N."/>
            <person name="Submissions S."/>
        </authorList>
    </citation>
    <scope>NUCLEOTIDE SEQUENCE [LARGE SCALE GENOMIC DNA]</scope>
    <source>
        <strain evidence="10">DSM 23317</strain>
    </source>
</reference>
<feature type="domain" description="Large ribosomal subunit protein bL25 beta" evidence="8">
    <location>
        <begin position="102"/>
        <end position="191"/>
    </location>
</feature>
<dbReference type="OrthoDB" id="9806411at2"/>
<feature type="region of interest" description="Disordered" evidence="6">
    <location>
        <begin position="185"/>
        <end position="208"/>
    </location>
</feature>
<dbReference type="InterPro" id="IPR020930">
    <property type="entry name" value="Ribosomal_uL5_bac-type"/>
</dbReference>